<dbReference type="HOGENOM" id="CLU_2568301_0_0_7"/>
<name>I5AYA6_9BACT</name>
<accession>I5AYA6</accession>
<dbReference type="EMBL" id="CM001488">
    <property type="protein sequence ID" value="EIM62219.1"/>
    <property type="molecule type" value="Genomic_DNA"/>
</dbReference>
<gene>
    <name evidence="1" type="ORF">DespoDRAFT_00174</name>
</gene>
<protein>
    <recommendedName>
        <fullName evidence="3">Polymerase beta nucleotidyltransferase domain-containing protein</fullName>
    </recommendedName>
</protein>
<proteinExistence type="predicted"/>
<dbReference type="Gene3D" id="3.30.460.10">
    <property type="entry name" value="Beta Polymerase, domain 2"/>
    <property type="match status" value="1"/>
</dbReference>
<sequence>MSNSEDDTEIFLEAMGTFSMTSDVDLALYGDELTISDQARLGAEIDRLPMAQRVDLLIYRTINNEKFRKHGKEWFCRSWEG</sequence>
<evidence type="ECO:0000313" key="2">
    <source>
        <dbReference type="Proteomes" id="UP000005778"/>
    </source>
</evidence>
<reference evidence="1 2" key="1">
    <citation type="submission" date="2011-09" db="EMBL/GenBank/DDBJ databases">
        <authorList>
            <consortium name="US DOE Joint Genome Institute (JGI-PGF)"/>
            <person name="Lucas S."/>
            <person name="Han J."/>
            <person name="Lapidus A."/>
            <person name="Cheng J.-F."/>
            <person name="Goodwin L."/>
            <person name="Pitluck S."/>
            <person name="Peters L."/>
            <person name="Land M.L."/>
            <person name="Hauser L."/>
            <person name="Orellana R."/>
            <person name="Lovley D."/>
            <person name="Woyke T.J."/>
        </authorList>
    </citation>
    <scope>NUCLEOTIDE SEQUENCE [LARGE SCALE GENOMIC DNA]</scope>
    <source>
        <strain evidence="1 2">2ac9</strain>
    </source>
</reference>
<organism evidence="1 2">
    <name type="scientific">Desulfobacter postgatei 2ac9</name>
    <dbReference type="NCBI Taxonomy" id="879212"/>
    <lineage>
        <taxon>Bacteria</taxon>
        <taxon>Pseudomonadati</taxon>
        <taxon>Thermodesulfobacteriota</taxon>
        <taxon>Desulfobacteria</taxon>
        <taxon>Desulfobacterales</taxon>
        <taxon>Desulfobacteraceae</taxon>
        <taxon>Desulfobacter</taxon>
    </lineage>
</organism>
<dbReference type="SUPFAM" id="SSF81301">
    <property type="entry name" value="Nucleotidyltransferase"/>
    <property type="match status" value="1"/>
</dbReference>
<dbReference type="Proteomes" id="UP000005778">
    <property type="component" value="Chromosome"/>
</dbReference>
<reference evidence="1 2" key="2">
    <citation type="submission" date="2012-02" db="EMBL/GenBank/DDBJ databases">
        <title>Improved High-Quality Draft sequence of Desulfobacter postgatei 2ac9.</title>
        <authorList>
            <consortium name="US DOE Joint Genome Institute"/>
            <person name="Lucas S."/>
            <person name="Han J."/>
            <person name="Lapidus A."/>
            <person name="Cheng J.-F."/>
            <person name="Goodwin L."/>
            <person name="Pitluck S."/>
            <person name="Peters L."/>
            <person name="Ovchinnikova G."/>
            <person name="Held B."/>
            <person name="Detter J.C."/>
            <person name="Han C."/>
            <person name="Tapia R."/>
            <person name="Land M."/>
            <person name="Hauser L."/>
            <person name="Kyrpides N."/>
            <person name="Ivanova N."/>
            <person name="Pagani I."/>
            <person name="Orellana R."/>
            <person name="Lovley D."/>
            <person name="Woyke T."/>
        </authorList>
    </citation>
    <scope>NUCLEOTIDE SEQUENCE [LARGE SCALE GENOMIC DNA]</scope>
    <source>
        <strain evidence="1 2">2ac9</strain>
    </source>
</reference>
<dbReference type="CDD" id="cd05403">
    <property type="entry name" value="NT_KNTase_like"/>
    <property type="match status" value="1"/>
</dbReference>
<dbReference type="InterPro" id="IPR043519">
    <property type="entry name" value="NT_sf"/>
</dbReference>
<dbReference type="STRING" id="879212.DespoDRAFT_00174"/>
<dbReference type="OrthoDB" id="9803106at2"/>
<dbReference type="AlphaFoldDB" id="I5AYA6"/>
<dbReference type="RefSeq" id="WP_004070599.1">
    <property type="nucleotide sequence ID" value="NZ_CM001488.1"/>
</dbReference>
<evidence type="ECO:0000313" key="1">
    <source>
        <dbReference type="EMBL" id="EIM62219.1"/>
    </source>
</evidence>
<evidence type="ECO:0008006" key="3">
    <source>
        <dbReference type="Google" id="ProtNLM"/>
    </source>
</evidence>
<keyword evidence="2" id="KW-1185">Reference proteome</keyword>